<dbReference type="CDD" id="cd00102">
    <property type="entry name" value="IPT"/>
    <property type="match status" value="2"/>
</dbReference>
<evidence type="ECO:0000313" key="12">
    <source>
        <dbReference type="Proteomes" id="UP000694380"/>
    </source>
</evidence>
<dbReference type="Gene3D" id="2.60.40.10">
    <property type="entry name" value="Immunoglobulins"/>
    <property type="match status" value="1"/>
</dbReference>
<evidence type="ECO:0000256" key="10">
    <source>
        <dbReference type="SAM" id="Phobius"/>
    </source>
</evidence>
<dbReference type="InterPro" id="IPR002165">
    <property type="entry name" value="Plexin_repeat"/>
</dbReference>
<dbReference type="GO" id="GO:0030334">
    <property type="term" value="P:regulation of cell migration"/>
    <property type="evidence" value="ECO:0007669"/>
    <property type="project" value="TreeGrafter"/>
</dbReference>
<dbReference type="SUPFAM" id="SSF48350">
    <property type="entry name" value="GTPase activation domain, GAP"/>
    <property type="match status" value="1"/>
</dbReference>
<dbReference type="InterPro" id="IPR008936">
    <property type="entry name" value="Rho_GTPase_activation_prot"/>
</dbReference>
<dbReference type="InterPro" id="IPR015943">
    <property type="entry name" value="WD40/YVTN_repeat-like_dom_sf"/>
</dbReference>
<dbReference type="InterPro" id="IPR046800">
    <property type="entry name" value="Plexin_RBD"/>
</dbReference>
<dbReference type="GO" id="GO:0008360">
    <property type="term" value="P:regulation of cell shape"/>
    <property type="evidence" value="ECO:0007669"/>
    <property type="project" value="TreeGrafter"/>
</dbReference>
<dbReference type="SMART" id="SM00630">
    <property type="entry name" value="Sema"/>
    <property type="match status" value="1"/>
</dbReference>
<keyword evidence="8" id="KW-0325">Glycoprotein</keyword>
<evidence type="ECO:0000313" key="11">
    <source>
        <dbReference type="Ensembl" id="ENSCPBP00000002062.1"/>
    </source>
</evidence>
<dbReference type="InterPro" id="IPR013548">
    <property type="entry name" value="Plexin_cytoplasmic_RasGAP_dom"/>
</dbReference>
<evidence type="ECO:0000256" key="1">
    <source>
        <dbReference type="ARBA" id="ARBA00004167"/>
    </source>
</evidence>
<dbReference type="GO" id="GO:0005886">
    <property type="term" value="C:plasma membrane"/>
    <property type="evidence" value="ECO:0007669"/>
    <property type="project" value="TreeGrafter"/>
</dbReference>
<keyword evidence="6 10" id="KW-0472">Membrane</keyword>
<dbReference type="SUPFAM" id="SSF101912">
    <property type="entry name" value="Sema domain"/>
    <property type="match status" value="1"/>
</dbReference>
<dbReference type="Pfam" id="PF20170">
    <property type="entry name" value="Plexin_RBD"/>
    <property type="match status" value="1"/>
</dbReference>
<dbReference type="InterPro" id="IPR013783">
    <property type="entry name" value="Ig-like_fold"/>
</dbReference>
<dbReference type="GO" id="GO:0050772">
    <property type="term" value="P:positive regulation of axonogenesis"/>
    <property type="evidence" value="ECO:0007669"/>
    <property type="project" value="TreeGrafter"/>
</dbReference>
<dbReference type="Gene3D" id="3.30.1680.10">
    <property type="entry name" value="ligand-binding face of the semaphorins, domain 2"/>
    <property type="match status" value="1"/>
</dbReference>
<dbReference type="Pfam" id="PF01833">
    <property type="entry name" value="TIG"/>
    <property type="match status" value="2"/>
</dbReference>
<dbReference type="InterPro" id="IPR016201">
    <property type="entry name" value="PSI"/>
</dbReference>
<dbReference type="InterPro" id="IPR001627">
    <property type="entry name" value="Semap_dom"/>
</dbReference>
<proteinExistence type="inferred from homology"/>
<reference evidence="11" key="2">
    <citation type="submission" date="2025-09" db="UniProtKB">
        <authorList>
            <consortium name="Ensembl"/>
        </authorList>
    </citation>
    <scope>IDENTIFICATION</scope>
</reference>
<evidence type="ECO:0000256" key="9">
    <source>
        <dbReference type="SAM" id="MobiDB-lite"/>
    </source>
</evidence>
<evidence type="ECO:0000256" key="5">
    <source>
        <dbReference type="ARBA" id="ARBA00022989"/>
    </source>
</evidence>
<keyword evidence="3 10" id="KW-0812">Transmembrane</keyword>
<keyword evidence="5 10" id="KW-1133">Transmembrane helix</keyword>
<dbReference type="GeneID" id="101944777"/>
<protein>
    <submittedName>
        <fullName evidence="11">Plexin C1</fullName>
    </submittedName>
</protein>
<dbReference type="InterPro" id="IPR002909">
    <property type="entry name" value="IPT_dom"/>
</dbReference>
<dbReference type="Pfam" id="PF08337">
    <property type="entry name" value="Plexin_cytopl"/>
    <property type="match status" value="1"/>
</dbReference>
<reference evidence="11" key="1">
    <citation type="submission" date="2025-08" db="UniProtKB">
        <authorList>
            <consortium name="Ensembl"/>
        </authorList>
    </citation>
    <scope>IDENTIFICATION</scope>
</reference>
<dbReference type="Ensembl" id="ENSCPBT00000002526.1">
    <property type="protein sequence ID" value="ENSCPBP00000002062.1"/>
    <property type="gene ID" value="ENSCPBG00000001660.1"/>
</dbReference>
<sequence length="1677" mass="187777">MLSWHLQEACQSLHGAQGALLPSRRRGCRMFHSQQEPSVGFAVHPGTKLGKWLRPQPAGSWRAQSVGWLGKETCARTSIRPKPPPRSPAQPPGEELPIAAARRRKPGLNDTAPLPPRSTAWGSCRRQAARAAAEPMEELAMPMGPCRKKDSRRPGPAAPPLPWALLIALVGAGVVVCQPHYTLPVPIDNIAASGDSLLLAGGNCIYKLNRSLSLLHLAHAAGAQDCAQPAGTHNKLLLPDLEGGRLLTGWTLYHGSCQVRFLGNLTVLTNQTEVVSCLPQGSTSGVLFALQPGLRLLALAAAYSLSNQSDSDLSCVPSASDANTVLTVRSLPEMSLAEKYFATLKRPAKGPPLHFVDAFLWGEHLFFPYYPLPPEDHQAAPQPSVAVLKCQKDHISLVGELRLDCGARSTLLSSSLLEQAGLWAGVFSAEPGERRWDSTALCIFDMQQMAEKGGNSCRSLGENNGNRDCQKLLSPVKKSPTLIHSDLSAVYATIVLNKTVLFLGTKDGQLLKAILNDNMEPNCPEILYEIEEESSVFPKLVLDPVDSDYIYLAFANKVRRIQVANCNKYGSCKECLSAKDPHCGWCHLRKRCTLKGDCSHSDNSRDWVNISHEADECLTIQIRLTGRNEIVVTAIGHVSAVSKGHFVCIVKETKTDQVLCKKEEPQIMNCSCKLNNSALSNRAVQVTLISDSWNLSKTFQLKNFSRCISTRVCTFRERKHISPFVACKPDDSGQVQDDCHPIDKQGDVPATTASQMKATTQMSEPLCNISIESVWISVLGKRDVIIKGANFTEASNITVVLTGTSSCKQDNIQVSKVLNDTHVRVSLPPGRKEAKSVCIKANGRQCSPPITVYYVSEPSCTKIEPNTTWASGGRKITLFGRNFNVTDSIIISDDQRFKFNVSGCPGSTSPYSFLTPDVSFSEEYKCFDVSLNVETVLIPCMQLQYYPDPIFIDYQLHIEMDPHLELKLYKKNDNLNISENEIGVTLTHMMNDIHLEPIIFRVQNITQTLDRTTILCKVDREKPGKIELSTVKVWVTLGNFSQEVQKQSSHKYFYVLSLLPILLLGVIVVAIIVTRYKSKQLTRKLSQQIELLECEIRKKIRDGFAELQMDHLDVVDSFGTVPFLDYKHFALRTFFPESGSFASIFIEDMHTNVSQSRDPRQKDESLTMLHALICNKDFLVTLIHTLEKQKNFSVKDRCLFASFLTIALQSKLVYLTHILEVLTKDLMEQSSNTQPKLMLRRTESVVEKLLTNWMSVCLSGFLRETVGEPFYKLVTALNQRINKGPVDVITCKALYTLNEDWLLWQVTEFKPVALNVFFEKIPENESADTCLDIEANVLDCDTIEQAKEKIFQAFLNKNGSLYGLQLSEIGLELQSGAQQKELLDIDGSSVILEDGITKLNTIGHYEISDGATIKVFKKRTNFTSDVEYSNKHCHLILPDSEEPQGAMHKGKQKFEVKEMYLTKLLSTKVAIHLVVENLFKSIWSLPNNKAPVAIKYFFDFLDAQAESKKITDPDVVHIWKTNSLPLRFWVNILKNPQFVFDIKKTPHIDGCLSVIAQAFMDAFSLTEQQLGKDAPTNKLLYAKDIPLYQEEVKAYYKAIRDLPLLPSEVEEFLTQESKKHENELNEDVALTEIYKYIARYYDEIRSKLERERGLEDAQKDLLHIKALFDEKKKCKWM</sequence>
<dbReference type="CTD" id="10154"/>
<evidence type="ECO:0000256" key="7">
    <source>
        <dbReference type="ARBA" id="ARBA00023157"/>
    </source>
</evidence>
<dbReference type="FunFam" id="3.30.1680.10:FF:000020">
    <property type="entry name" value="Plexin C1"/>
    <property type="match status" value="1"/>
</dbReference>
<evidence type="ECO:0000256" key="8">
    <source>
        <dbReference type="ARBA" id="ARBA00023180"/>
    </source>
</evidence>
<dbReference type="FunFam" id="3.10.20.90:FF:000128">
    <property type="entry name" value="Plexin C1"/>
    <property type="match status" value="1"/>
</dbReference>
<feature type="region of interest" description="Disordered" evidence="9">
    <location>
        <begin position="75"/>
        <end position="94"/>
    </location>
</feature>
<dbReference type="SMART" id="SM00423">
    <property type="entry name" value="PSI"/>
    <property type="match status" value="1"/>
</dbReference>
<dbReference type="Pfam" id="PF01437">
    <property type="entry name" value="PSI"/>
    <property type="match status" value="1"/>
</dbReference>
<dbReference type="GO" id="GO:1905806">
    <property type="term" value="P:regulation of synapse pruning"/>
    <property type="evidence" value="ECO:0007669"/>
    <property type="project" value="Ensembl"/>
</dbReference>
<evidence type="ECO:0000256" key="6">
    <source>
        <dbReference type="ARBA" id="ARBA00023136"/>
    </source>
</evidence>
<comment type="subcellular location">
    <subcellularLocation>
        <location evidence="1">Membrane</location>
        <topology evidence="1">Single-pass membrane protein</topology>
    </subcellularLocation>
</comment>
<keyword evidence="7" id="KW-1015">Disulfide bond</keyword>
<keyword evidence="12" id="KW-1185">Reference proteome</keyword>
<dbReference type="OMA" id="ETPIFHR"/>
<dbReference type="InterPro" id="IPR031148">
    <property type="entry name" value="Plexin"/>
</dbReference>
<dbReference type="GO" id="GO:0017154">
    <property type="term" value="F:semaphorin receptor activity"/>
    <property type="evidence" value="ECO:0007669"/>
    <property type="project" value="InterPro"/>
</dbReference>
<dbReference type="GO" id="GO:0150053">
    <property type="term" value="C:cerebellar climbing fiber to Purkinje cell synapse"/>
    <property type="evidence" value="ECO:0007669"/>
    <property type="project" value="Ensembl"/>
</dbReference>
<name>A0A8C3H5K2_CHRPI</name>
<dbReference type="CDD" id="cd12789">
    <property type="entry name" value="RasGAP_plexin_C1"/>
    <property type="match status" value="1"/>
</dbReference>
<accession>A0A8C3H5K2</accession>
<dbReference type="PANTHER" id="PTHR22625">
    <property type="entry name" value="PLEXIN"/>
    <property type="match status" value="1"/>
</dbReference>
<evidence type="ECO:0000256" key="4">
    <source>
        <dbReference type="ARBA" id="ARBA00022729"/>
    </source>
</evidence>
<dbReference type="Proteomes" id="UP000694380">
    <property type="component" value="Unplaced"/>
</dbReference>
<keyword evidence="4" id="KW-0732">Signal</keyword>
<organism evidence="11 12">
    <name type="scientific">Chrysemys picta bellii</name>
    <name type="common">Western painted turtle</name>
    <name type="synonym">Emys bellii</name>
    <dbReference type="NCBI Taxonomy" id="8478"/>
    <lineage>
        <taxon>Eukaryota</taxon>
        <taxon>Metazoa</taxon>
        <taxon>Chordata</taxon>
        <taxon>Craniata</taxon>
        <taxon>Vertebrata</taxon>
        <taxon>Euteleostomi</taxon>
        <taxon>Archelosauria</taxon>
        <taxon>Testudinata</taxon>
        <taxon>Testudines</taxon>
        <taxon>Cryptodira</taxon>
        <taxon>Durocryptodira</taxon>
        <taxon>Testudinoidea</taxon>
        <taxon>Emydidae</taxon>
        <taxon>Chrysemys</taxon>
    </lineage>
</organism>
<feature type="region of interest" description="Disordered" evidence="9">
    <location>
        <begin position="104"/>
        <end position="124"/>
    </location>
</feature>
<feature type="compositionally biased region" description="Pro residues" evidence="9">
    <location>
        <begin position="81"/>
        <end position="91"/>
    </location>
</feature>
<dbReference type="SUPFAM" id="SSF103575">
    <property type="entry name" value="Plexin repeat"/>
    <property type="match status" value="1"/>
</dbReference>
<gene>
    <name evidence="11" type="primary">PLXNC1</name>
</gene>
<dbReference type="Gene3D" id="1.10.506.10">
    <property type="entry name" value="GTPase Activation - p120gap, domain 1"/>
    <property type="match status" value="1"/>
</dbReference>
<dbReference type="GO" id="GO:0002116">
    <property type="term" value="C:semaphorin receptor complex"/>
    <property type="evidence" value="ECO:0007669"/>
    <property type="project" value="TreeGrafter"/>
</dbReference>
<dbReference type="KEGG" id="cpic:101944777"/>
<evidence type="ECO:0000256" key="3">
    <source>
        <dbReference type="ARBA" id="ARBA00022692"/>
    </source>
</evidence>
<dbReference type="GeneTree" id="ENSGT01150000286928"/>
<dbReference type="PANTHER" id="PTHR22625:SF4">
    <property type="entry name" value="PLEXIN-C1"/>
    <property type="match status" value="1"/>
</dbReference>
<dbReference type="Gene3D" id="3.10.20.90">
    <property type="entry name" value="Phosphatidylinositol 3-kinase Catalytic Subunit, Chain A, domain 1"/>
    <property type="match status" value="1"/>
</dbReference>
<dbReference type="InterPro" id="IPR036352">
    <property type="entry name" value="Semap_dom_sf"/>
</dbReference>
<dbReference type="GO" id="GO:0007162">
    <property type="term" value="P:negative regulation of cell adhesion"/>
    <property type="evidence" value="ECO:0007669"/>
    <property type="project" value="TreeGrafter"/>
</dbReference>
<evidence type="ECO:0000256" key="2">
    <source>
        <dbReference type="ARBA" id="ARBA00010297"/>
    </source>
</evidence>
<feature type="transmembrane region" description="Helical" evidence="10">
    <location>
        <begin position="1052"/>
        <end position="1074"/>
    </location>
</feature>
<feature type="transmembrane region" description="Helical" evidence="10">
    <location>
        <begin position="1198"/>
        <end position="1219"/>
    </location>
</feature>
<dbReference type="Gene3D" id="2.130.10.10">
    <property type="entry name" value="YVTN repeat-like/Quinoprotein amine dehydrogenase"/>
    <property type="match status" value="1"/>
</dbReference>
<dbReference type="OrthoDB" id="384877at2759"/>
<comment type="similarity">
    <text evidence="2">Belongs to the plexin family.</text>
</comment>